<dbReference type="Proteomes" id="UP001501612">
    <property type="component" value="Unassembled WGS sequence"/>
</dbReference>
<dbReference type="RefSeq" id="WP_344004710.1">
    <property type="nucleotide sequence ID" value="NZ_BAAAMY010000002.1"/>
</dbReference>
<evidence type="ECO:0000313" key="1">
    <source>
        <dbReference type="EMBL" id="GAA1910974.1"/>
    </source>
</evidence>
<name>A0ABN2P602_9ACTN</name>
<dbReference type="EMBL" id="BAAAMY010000002">
    <property type="protein sequence ID" value="GAA1910974.1"/>
    <property type="molecule type" value="Genomic_DNA"/>
</dbReference>
<sequence length="104" mass="11454">MHITLLSDLPVGSTSLNEARRAAGYLSKYVTKGFEDPGRARLTGAHRYEVAQGFQPTVVRLSGCSSDAVLNDAIEHMGYEPSQVWSSNEAELWQGPPAVWFAWD</sequence>
<evidence type="ECO:0000313" key="2">
    <source>
        <dbReference type="Proteomes" id="UP001501612"/>
    </source>
</evidence>
<keyword evidence="2" id="KW-1185">Reference proteome</keyword>
<comment type="caution">
    <text evidence="1">The sequence shown here is derived from an EMBL/GenBank/DDBJ whole genome shotgun (WGS) entry which is preliminary data.</text>
</comment>
<proteinExistence type="predicted"/>
<organism evidence="1 2">
    <name type="scientific">Nocardioides lentus</name>
    <dbReference type="NCBI Taxonomy" id="338077"/>
    <lineage>
        <taxon>Bacteria</taxon>
        <taxon>Bacillati</taxon>
        <taxon>Actinomycetota</taxon>
        <taxon>Actinomycetes</taxon>
        <taxon>Propionibacteriales</taxon>
        <taxon>Nocardioidaceae</taxon>
        <taxon>Nocardioides</taxon>
    </lineage>
</organism>
<accession>A0ABN2P602</accession>
<gene>
    <name evidence="1" type="ORF">GCM10009737_10530</name>
</gene>
<protein>
    <submittedName>
        <fullName evidence="1">Uncharacterized protein</fullName>
    </submittedName>
</protein>
<reference evidence="1 2" key="1">
    <citation type="journal article" date="2019" name="Int. J. Syst. Evol. Microbiol.">
        <title>The Global Catalogue of Microorganisms (GCM) 10K type strain sequencing project: providing services to taxonomists for standard genome sequencing and annotation.</title>
        <authorList>
            <consortium name="The Broad Institute Genomics Platform"/>
            <consortium name="The Broad Institute Genome Sequencing Center for Infectious Disease"/>
            <person name="Wu L."/>
            <person name="Ma J."/>
        </authorList>
    </citation>
    <scope>NUCLEOTIDE SEQUENCE [LARGE SCALE GENOMIC DNA]</scope>
    <source>
        <strain evidence="1 2">JCM 14046</strain>
    </source>
</reference>